<name>A0A1F6GQH3_9PROT</name>
<feature type="compositionally biased region" description="Basic and acidic residues" evidence="1">
    <location>
        <begin position="161"/>
        <end position="172"/>
    </location>
</feature>
<feature type="compositionally biased region" description="Basic and acidic residues" evidence="1">
    <location>
        <begin position="209"/>
        <end position="218"/>
    </location>
</feature>
<dbReference type="EMBL" id="MFNF01000046">
    <property type="protein sequence ID" value="OGH00417.1"/>
    <property type="molecule type" value="Genomic_DNA"/>
</dbReference>
<evidence type="ECO:0000313" key="4">
    <source>
        <dbReference type="Proteomes" id="UP000177583"/>
    </source>
</evidence>
<protein>
    <submittedName>
        <fullName evidence="3">Uncharacterized protein</fullName>
    </submittedName>
</protein>
<feature type="transmembrane region" description="Helical" evidence="2">
    <location>
        <begin position="61"/>
        <end position="81"/>
    </location>
</feature>
<sequence length="226" mass="24027">MEDKNLTSNSPVYSLNRLFRKFKNLPPPNADAAVKYALALGMLFSGIATVLALLTYRNSATVAVAMGLFAITAIVVVTIYAVHSVSLLIAIVVIGYVIVGDDNFRYLVGKTLNKENGVPFFDGLTVDGGYGNDEALEKKKAAAKSAESKKLATKSLEPEEPVAKKENGRRMLDGGPILAGGAIDSGAPGKKQLVVKSAEPKQPSPKTPKPTESEKPIAKMEVPNNK</sequence>
<evidence type="ECO:0000256" key="2">
    <source>
        <dbReference type="SAM" id="Phobius"/>
    </source>
</evidence>
<evidence type="ECO:0000256" key="1">
    <source>
        <dbReference type="SAM" id="MobiDB-lite"/>
    </source>
</evidence>
<dbReference type="Proteomes" id="UP000177583">
    <property type="component" value="Unassembled WGS sequence"/>
</dbReference>
<dbReference type="AlphaFoldDB" id="A0A1F6GQH3"/>
<feature type="region of interest" description="Disordered" evidence="1">
    <location>
        <begin position="147"/>
        <end position="226"/>
    </location>
</feature>
<keyword evidence="2" id="KW-1133">Transmembrane helix</keyword>
<evidence type="ECO:0000313" key="3">
    <source>
        <dbReference type="EMBL" id="OGH00417.1"/>
    </source>
</evidence>
<reference evidence="3 4" key="1">
    <citation type="journal article" date="2016" name="Nat. Commun.">
        <title>Thousands of microbial genomes shed light on interconnected biogeochemical processes in an aquifer system.</title>
        <authorList>
            <person name="Anantharaman K."/>
            <person name="Brown C.T."/>
            <person name="Hug L.A."/>
            <person name="Sharon I."/>
            <person name="Castelle C.J."/>
            <person name="Probst A.J."/>
            <person name="Thomas B.C."/>
            <person name="Singh A."/>
            <person name="Wilkins M.J."/>
            <person name="Karaoz U."/>
            <person name="Brodie E.L."/>
            <person name="Williams K.H."/>
            <person name="Hubbard S.S."/>
            <person name="Banfield J.F."/>
        </authorList>
    </citation>
    <scope>NUCLEOTIDE SEQUENCE [LARGE SCALE GENOMIC DNA]</scope>
</reference>
<comment type="caution">
    <text evidence="3">The sequence shown here is derived from an EMBL/GenBank/DDBJ whole genome shotgun (WGS) entry which is preliminary data.</text>
</comment>
<keyword evidence="2" id="KW-0472">Membrane</keyword>
<organism evidence="3 4">
    <name type="scientific">Candidatus Lambdaproteobacteria bacterium RIFOXYD2_FULL_56_26</name>
    <dbReference type="NCBI Taxonomy" id="1817773"/>
    <lineage>
        <taxon>Bacteria</taxon>
        <taxon>Pseudomonadati</taxon>
        <taxon>Pseudomonadota</taxon>
        <taxon>Candidatus Lambdaproteobacteria</taxon>
    </lineage>
</organism>
<proteinExistence type="predicted"/>
<feature type="transmembrane region" description="Helical" evidence="2">
    <location>
        <begin position="33"/>
        <end position="54"/>
    </location>
</feature>
<gene>
    <name evidence="3" type="ORF">A2557_09490</name>
</gene>
<keyword evidence="2" id="KW-0812">Transmembrane</keyword>
<feature type="transmembrane region" description="Helical" evidence="2">
    <location>
        <begin position="87"/>
        <end position="104"/>
    </location>
</feature>
<accession>A0A1F6GQH3</accession>